<protein>
    <recommendedName>
        <fullName evidence="5">SMI1/KNR4 family protein</fullName>
    </recommendedName>
</protein>
<evidence type="ECO:0000313" key="2">
    <source>
        <dbReference type="EMBL" id="WQG91279.1"/>
    </source>
</evidence>
<dbReference type="Proteomes" id="UP001326715">
    <property type="component" value="Chromosome"/>
</dbReference>
<reference evidence="1 3" key="1">
    <citation type="submission" date="2016-11" db="EMBL/GenBank/DDBJ databases">
        <authorList>
            <person name="Jaros S."/>
            <person name="Januszkiewicz K."/>
            <person name="Wedrychowicz H."/>
        </authorList>
    </citation>
    <scope>NUCLEOTIDE SEQUENCE [LARGE SCALE GENOMIC DNA]</scope>
    <source>
        <strain evidence="1 3">DSM 784</strain>
    </source>
</reference>
<evidence type="ECO:0000313" key="3">
    <source>
        <dbReference type="Proteomes" id="UP000183788"/>
    </source>
</evidence>
<keyword evidence="4" id="KW-1185">Reference proteome</keyword>
<dbReference type="AlphaFoldDB" id="A0A1K1MZ86"/>
<name>A0A1K1MZ86_9BACT</name>
<dbReference type="Proteomes" id="UP000183788">
    <property type="component" value="Unassembled WGS sequence"/>
</dbReference>
<evidence type="ECO:0000313" key="4">
    <source>
        <dbReference type="Proteomes" id="UP001326715"/>
    </source>
</evidence>
<evidence type="ECO:0008006" key="5">
    <source>
        <dbReference type="Google" id="ProtNLM"/>
    </source>
</evidence>
<dbReference type="OrthoDB" id="515110at2"/>
<accession>A0A1K1MZ86</accession>
<sequence length="221" mass="25356">MITYFDKIRHLYGIAAAERIGFEAGEFNHPLPEVLMAYYLSLGKQEAINYTHNRLLLPSEIDFSQDDYLVFYEENQGVVYWGIKKADLALPNPPVYGNYSGDEMQPDWHQECATTDGFLLLMAVYNGVLGGLTFNANSLEPVPPETVAYVQETYEELKEISHANQRVYTRDFEEMVSLSFDKEGHCTGAFIGTNDADRFDEMLDNLEIEWNYISLEDEDEE</sequence>
<organism evidence="1 3">
    <name type="scientific">Chitinophaga sancti</name>
    <dbReference type="NCBI Taxonomy" id="1004"/>
    <lineage>
        <taxon>Bacteria</taxon>
        <taxon>Pseudomonadati</taxon>
        <taxon>Bacteroidota</taxon>
        <taxon>Chitinophagia</taxon>
        <taxon>Chitinophagales</taxon>
        <taxon>Chitinophagaceae</taxon>
        <taxon>Chitinophaga</taxon>
    </lineage>
</organism>
<evidence type="ECO:0000313" key="1">
    <source>
        <dbReference type="EMBL" id="SFW28285.1"/>
    </source>
</evidence>
<reference evidence="2 4" key="2">
    <citation type="submission" date="2023-11" db="EMBL/GenBank/DDBJ databases">
        <title>MicrobeMod: A computational toolkit for identifying prokaryotic methylation and restriction-modification with nanopore sequencing.</title>
        <authorList>
            <person name="Crits-Christoph A."/>
            <person name="Kang S.C."/>
            <person name="Lee H."/>
            <person name="Ostrov N."/>
        </authorList>
    </citation>
    <scope>NUCLEOTIDE SEQUENCE [LARGE SCALE GENOMIC DNA]</scope>
    <source>
        <strain evidence="2 4">ATCC 23090</strain>
    </source>
</reference>
<proteinExistence type="predicted"/>
<dbReference type="EMBL" id="CP140154">
    <property type="protein sequence ID" value="WQG91279.1"/>
    <property type="molecule type" value="Genomic_DNA"/>
</dbReference>
<dbReference type="STRING" id="1004.SAMN05661012_01002"/>
<dbReference type="RefSeq" id="WP_072357484.1">
    <property type="nucleotide sequence ID" value="NZ_CP139972.1"/>
</dbReference>
<dbReference type="EMBL" id="FPIZ01000002">
    <property type="protein sequence ID" value="SFW28285.1"/>
    <property type="molecule type" value="Genomic_DNA"/>
</dbReference>
<gene>
    <name evidence="1" type="ORF">SAMN05661012_01002</name>
    <name evidence="2" type="ORF">SR876_07195</name>
</gene>